<dbReference type="Proteomes" id="UP000556436">
    <property type="component" value="Unassembled WGS sequence"/>
</dbReference>
<evidence type="ECO:0000313" key="1">
    <source>
        <dbReference type="EMBL" id="MBB4885281.1"/>
    </source>
</evidence>
<keyword evidence="2" id="KW-1185">Reference proteome</keyword>
<dbReference type="Pfam" id="PF10096">
    <property type="entry name" value="DUF2334"/>
    <property type="match status" value="1"/>
</dbReference>
<dbReference type="AlphaFoldDB" id="A0A7W7L906"/>
<dbReference type="GO" id="GO:0005975">
    <property type="term" value="P:carbohydrate metabolic process"/>
    <property type="evidence" value="ECO:0007669"/>
    <property type="project" value="InterPro"/>
</dbReference>
<reference evidence="1 2" key="1">
    <citation type="submission" date="2020-08" db="EMBL/GenBank/DDBJ databases">
        <title>Genomic Encyclopedia of Type Strains, Phase III (KMG-III): the genomes of soil and plant-associated and newly described type strains.</title>
        <authorList>
            <person name="Whitman W."/>
        </authorList>
    </citation>
    <scope>NUCLEOTIDE SEQUENCE [LARGE SCALE GENOMIC DNA]</scope>
    <source>
        <strain evidence="1 2">CECT 3265</strain>
    </source>
</reference>
<dbReference type="Gene3D" id="3.20.20.370">
    <property type="entry name" value="Glycoside hydrolase/deacetylase"/>
    <property type="match status" value="1"/>
</dbReference>
<sequence length="258" mass="27675">MNAAGRGGGAPFVVSVHDVAPWSFAQSRRWLGDLDARGVPATLLLVPGAWRGPCLPEDPALVSWLHRARRRGHELSLHGYAHEAVPGGPLPRRWLNSVLARGCAEFCALDEPAARERLRAGLAALASVDISPRGFTPPGWLASPGAVAALRELGLEYTTSHLGVRDLRTGVRHRMVALSHRPGGFGERFGARLMRAAAHRWAGRGRPFRIALHPADLSREGLRGCALDAIDAALAAGARPCTYADLVRTRRTAVEDVG</sequence>
<proteinExistence type="predicted"/>
<name>A0A7W7L906_STRNE</name>
<evidence type="ECO:0000313" key="2">
    <source>
        <dbReference type="Proteomes" id="UP000556436"/>
    </source>
</evidence>
<dbReference type="InterPro" id="IPR011330">
    <property type="entry name" value="Glyco_hydro/deAcase_b/a-brl"/>
</dbReference>
<gene>
    <name evidence="1" type="ORF">FHS38_001309</name>
</gene>
<evidence type="ECO:0008006" key="3">
    <source>
        <dbReference type="Google" id="ProtNLM"/>
    </source>
</evidence>
<accession>A0A7W7L906</accession>
<dbReference type="EMBL" id="JACHJG010000002">
    <property type="protein sequence ID" value="MBB4885281.1"/>
    <property type="molecule type" value="Genomic_DNA"/>
</dbReference>
<dbReference type="RefSeq" id="WP_184731666.1">
    <property type="nucleotide sequence ID" value="NZ_BMRW01000006.1"/>
</dbReference>
<dbReference type="CDD" id="cd11374">
    <property type="entry name" value="CE4_u10"/>
    <property type="match status" value="1"/>
</dbReference>
<protein>
    <recommendedName>
        <fullName evidence="3">Deacetylase</fullName>
    </recommendedName>
</protein>
<dbReference type="InterPro" id="IPR018763">
    <property type="entry name" value="DUF2334"/>
</dbReference>
<comment type="caution">
    <text evidence="1">The sequence shown here is derived from an EMBL/GenBank/DDBJ whole genome shotgun (WGS) entry which is preliminary data.</text>
</comment>
<organism evidence="1 2">
    <name type="scientific">Streptomyces netropsis</name>
    <name type="common">Streptoverticillium netropsis</name>
    <dbReference type="NCBI Taxonomy" id="55404"/>
    <lineage>
        <taxon>Bacteria</taxon>
        <taxon>Bacillati</taxon>
        <taxon>Actinomycetota</taxon>
        <taxon>Actinomycetes</taxon>
        <taxon>Kitasatosporales</taxon>
        <taxon>Streptomycetaceae</taxon>
        <taxon>Streptomyces</taxon>
    </lineage>
</organism>
<dbReference type="SUPFAM" id="SSF88713">
    <property type="entry name" value="Glycoside hydrolase/deacetylase"/>
    <property type="match status" value="1"/>
</dbReference>